<organism evidence="2 3">
    <name type="scientific">Actinomyces capricornis</name>
    <dbReference type="NCBI Taxonomy" id="2755559"/>
    <lineage>
        <taxon>Bacteria</taxon>
        <taxon>Bacillati</taxon>
        <taxon>Actinomycetota</taxon>
        <taxon>Actinomycetes</taxon>
        <taxon>Actinomycetales</taxon>
        <taxon>Actinomycetaceae</taxon>
        <taxon>Actinomyces</taxon>
    </lineage>
</organism>
<evidence type="ECO:0000313" key="2">
    <source>
        <dbReference type="EMBL" id="BDA64041.1"/>
    </source>
</evidence>
<gene>
    <name evidence="2" type="ORF">MANAM107_08750</name>
</gene>
<dbReference type="EMBL" id="AP025017">
    <property type="protein sequence ID" value="BDA64041.1"/>
    <property type="molecule type" value="Genomic_DNA"/>
</dbReference>
<accession>A0ABM7UHH9</accession>
<dbReference type="InterPro" id="IPR011335">
    <property type="entry name" value="Restrct_endonuc-II-like"/>
</dbReference>
<evidence type="ECO:0008006" key="4">
    <source>
        <dbReference type="Google" id="ProtNLM"/>
    </source>
</evidence>
<sequence>MGESTGMSTAPIPPLDPSLVPHLIRSSRLAPVTDLQGRSAIRLSRGIYWEPDPRAQGWQHRHTLCLARAKAAHLSHTGSYLSHTSAALWLGLAQYSQQPDVYLAVGSRPTHMPLPVVEFTASGEPFASAHPRFDRQLTLWRRGLDLHRDELVVANGLPMTSPLRTAFDCACDEPALNALSIADSALRLVCRPDRRHPTDATAPWAQAIRVWDELIARHPRRRGIAQARAILAAASPWAESVLESATRWLLHAIGAEPPHLQHQISLGTGPAWVDLCWPQYQLIIEVDGRVKYASRQDAWKEKHRQDAIHELGWTFLRLSSSDLARPEALAMRIRQAFPPTAVASFAPRPEFLRPGAALADGLDAASALSRPRSQPRSRSQPQRA</sequence>
<protein>
    <recommendedName>
        <fullName evidence="4">DUF559 domain-containing protein</fullName>
    </recommendedName>
</protein>
<keyword evidence="3" id="KW-1185">Reference proteome</keyword>
<evidence type="ECO:0000256" key="1">
    <source>
        <dbReference type="SAM" id="MobiDB-lite"/>
    </source>
</evidence>
<name>A0ABM7UHH9_9ACTO</name>
<feature type="region of interest" description="Disordered" evidence="1">
    <location>
        <begin position="363"/>
        <end position="384"/>
    </location>
</feature>
<dbReference type="Proteomes" id="UP000824496">
    <property type="component" value="Chromosome"/>
</dbReference>
<dbReference type="SUPFAM" id="SSF52980">
    <property type="entry name" value="Restriction endonuclease-like"/>
    <property type="match status" value="1"/>
</dbReference>
<proteinExistence type="predicted"/>
<evidence type="ECO:0000313" key="3">
    <source>
        <dbReference type="Proteomes" id="UP000824496"/>
    </source>
</evidence>
<reference evidence="2 3" key="1">
    <citation type="submission" date="2021-08" db="EMBL/GenBank/DDBJ databases">
        <title>Whole genome sequence of novel Actinomyces species strain MAS-1.</title>
        <authorList>
            <person name="Saito M."/>
            <person name="Kuwahara N."/>
            <person name="Takizawa T."/>
            <person name="Gotouda H."/>
            <person name="Ochiai T."/>
        </authorList>
    </citation>
    <scope>NUCLEOTIDE SEQUENCE [LARGE SCALE GENOMIC DNA]</scope>
    <source>
        <strain evidence="2 3">MAS-1</strain>
    </source>
</reference>
<dbReference type="Gene3D" id="3.40.960.10">
    <property type="entry name" value="VSR Endonuclease"/>
    <property type="match status" value="1"/>
</dbReference>